<feature type="compositionally biased region" description="Pro residues" evidence="1">
    <location>
        <begin position="37"/>
        <end position="48"/>
    </location>
</feature>
<evidence type="ECO:0000256" key="1">
    <source>
        <dbReference type="SAM" id="MobiDB-lite"/>
    </source>
</evidence>
<reference evidence="2" key="1">
    <citation type="submission" date="2023-06" db="EMBL/GenBank/DDBJ databases">
        <title>Genome-scale phylogeny and comparative genomics of the fungal order Sordariales.</title>
        <authorList>
            <consortium name="Lawrence Berkeley National Laboratory"/>
            <person name="Hensen N."/>
            <person name="Bonometti L."/>
            <person name="Westerberg I."/>
            <person name="Brannstrom I.O."/>
            <person name="Guillou S."/>
            <person name="Cros-Aarteil S."/>
            <person name="Calhoun S."/>
            <person name="Haridas S."/>
            <person name="Kuo A."/>
            <person name="Mondo S."/>
            <person name="Pangilinan J."/>
            <person name="Riley R."/>
            <person name="Labutti K."/>
            <person name="Andreopoulos B."/>
            <person name="Lipzen A."/>
            <person name="Chen C."/>
            <person name="Yanf M."/>
            <person name="Daum C."/>
            <person name="Ng V."/>
            <person name="Clum A."/>
            <person name="Steindorff A."/>
            <person name="Ohm R."/>
            <person name="Martin F."/>
            <person name="Silar P."/>
            <person name="Natvig D."/>
            <person name="Lalanne C."/>
            <person name="Gautier V."/>
            <person name="Ament-Velasquez S.L."/>
            <person name="Kruys A."/>
            <person name="Hutchinson M.I."/>
            <person name="Powell A.J."/>
            <person name="Barry K."/>
            <person name="Miller A.N."/>
            <person name="Grigoriev I.V."/>
            <person name="Debuchy R."/>
            <person name="Gladieux P."/>
            <person name="Thoren M.H."/>
            <person name="Johannesson H."/>
        </authorList>
    </citation>
    <scope>NUCLEOTIDE SEQUENCE</scope>
    <source>
        <strain evidence="2">8032-3</strain>
    </source>
</reference>
<evidence type="ECO:0000313" key="2">
    <source>
        <dbReference type="EMBL" id="KAK1772232.1"/>
    </source>
</evidence>
<feature type="region of interest" description="Disordered" evidence="1">
    <location>
        <begin position="16"/>
        <end position="77"/>
    </location>
</feature>
<gene>
    <name evidence="2" type="ORF">QBC33DRAFT_2568</name>
</gene>
<accession>A0AAJ0C9W1</accession>
<name>A0AAJ0C9W1_9PEZI</name>
<protein>
    <submittedName>
        <fullName evidence="2">Uncharacterized protein</fullName>
    </submittedName>
</protein>
<evidence type="ECO:0000313" key="3">
    <source>
        <dbReference type="Proteomes" id="UP001244011"/>
    </source>
</evidence>
<sequence length="151" mass="16731">MHAACCLVMPGNIQSPLSRHQRHARHAGSEKQVDRGPAPPLHPQPKPFACPDSSPAKDGEAGGNNRGTVCYRHSPDPRPTRIAIYLRTKSPLYSTTYDEVVRRTSSILEVLCDQSRLLAIQKWTKLTALVFEDQTGATPPKYESPRDTSML</sequence>
<dbReference type="Proteomes" id="UP001244011">
    <property type="component" value="Unassembled WGS sequence"/>
</dbReference>
<dbReference type="RefSeq" id="XP_060288445.1">
    <property type="nucleotide sequence ID" value="XM_060423069.1"/>
</dbReference>
<proteinExistence type="predicted"/>
<keyword evidence="3" id="KW-1185">Reference proteome</keyword>
<dbReference type="GeneID" id="85306256"/>
<organism evidence="2 3">
    <name type="scientific">Phialemonium atrogriseum</name>
    <dbReference type="NCBI Taxonomy" id="1093897"/>
    <lineage>
        <taxon>Eukaryota</taxon>
        <taxon>Fungi</taxon>
        <taxon>Dikarya</taxon>
        <taxon>Ascomycota</taxon>
        <taxon>Pezizomycotina</taxon>
        <taxon>Sordariomycetes</taxon>
        <taxon>Sordariomycetidae</taxon>
        <taxon>Cephalothecales</taxon>
        <taxon>Cephalothecaceae</taxon>
        <taxon>Phialemonium</taxon>
    </lineage>
</organism>
<comment type="caution">
    <text evidence="2">The sequence shown here is derived from an EMBL/GenBank/DDBJ whole genome shotgun (WGS) entry which is preliminary data.</text>
</comment>
<dbReference type="EMBL" id="MU838997">
    <property type="protein sequence ID" value="KAK1772232.1"/>
    <property type="molecule type" value="Genomic_DNA"/>
</dbReference>
<dbReference type="AlphaFoldDB" id="A0AAJ0C9W1"/>